<reference evidence="6 7" key="1">
    <citation type="submission" date="2013-09" db="EMBL/GenBank/DDBJ databases">
        <title>Corchorus capsularis genome sequencing.</title>
        <authorList>
            <person name="Alam M."/>
            <person name="Haque M.S."/>
            <person name="Islam M.S."/>
            <person name="Emdad E.M."/>
            <person name="Islam M.M."/>
            <person name="Ahmed B."/>
            <person name="Halim A."/>
            <person name="Hossen Q.M.M."/>
            <person name="Hossain M.Z."/>
            <person name="Ahmed R."/>
            <person name="Khan M.M."/>
            <person name="Islam R."/>
            <person name="Rashid M.M."/>
            <person name="Khan S.A."/>
            <person name="Rahman M.S."/>
            <person name="Alam M."/>
        </authorList>
    </citation>
    <scope>NUCLEOTIDE SEQUENCE [LARGE SCALE GENOMIC DNA]</scope>
    <source>
        <strain evidence="7">cv. CVL-1</strain>
        <tissue evidence="6">Whole seedling</tissue>
    </source>
</reference>
<evidence type="ECO:0000256" key="1">
    <source>
        <dbReference type="ARBA" id="ARBA00004123"/>
    </source>
</evidence>
<dbReference type="Gramene" id="OMO68825">
    <property type="protein sequence ID" value="OMO68825"/>
    <property type="gene ID" value="CCACVL1_19813"/>
</dbReference>
<gene>
    <name evidence="6" type="ORF">CCACVL1_19813</name>
</gene>
<dbReference type="STRING" id="210143.A0A1R3HEV8"/>
<feature type="domain" description="DIRP" evidence="5">
    <location>
        <begin position="663"/>
        <end position="764"/>
    </location>
</feature>
<evidence type="ECO:0000256" key="2">
    <source>
        <dbReference type="ARBA" id="ARBA00023242"/>
    </source>
</evidence>
<dbReference type="GO" id="GO:0005654">
    <property type="term" value="C:nucleoplasm"/>
    <property type="evidence" value="ECO:0007669"/>
    <property type="project" value="TreeGrafter"/>
</dbReference>
<dbReference type="OMA" id="FAKRELM"/>
<dbReference type="AlphaFoldDB" id="A0A1R3HEV8"/>
<dbReference type="PANTHER" id="PTHR21689:SF5">
    <property type="entry name" value="PROTEIN ALWAYS EARLY 1-RELATED"/>
    <property type="match status" value="1"/>
</dbReference>
<dbReference type="PANTHER" id="PTHR21689">
    <property type="entry name" value="LIN-9"/>
    <property type="match status" value="1"/>
</dbReference>
<dbReference type="Proteomes" id="UP000188268">
    <property type="component" value="Unassembled WGS sequence"/>
</dbReference>
<feature type="region of interest" description="Disordered" evidence="4">
    <location>
        <begin position="90"/>
        <end position="114"/>
    </location>
</feature>
<keyword evidence="3" id="KW-0175">Coiled coil</keyword>
<feature type="compositionally biased region" description="Basic and acidic residues" evidence="4">
    <location>
        <begin position="399"/>
        <end position="414"/>
    </location>
</feature>
<keyword evidence="2" id="KW-0539">Nucleus</keyword>
<evidence type="ECO:0000259" key="5">
    <source>
        <dbReference type="SMART" id="SM01135"/>
    </source>
</evidence>
<keyword evidence="7" id="KW-1185">Reference proteome</keyword>
<dbReference type="GO" id="GO:0051726">
    <property type="term" value="P:regulation of cell cycle"/>
    <property type="evidence" value="ECO:0007669"/>
    <property type="project" value="TreeGrafter"/>
</dbReference>
<dbReference type="InterPro" id="IPR010561">
    <property type="entry name" value="LIN-9/ALY1"/>
</dbReference>
<comment type="subcellular location">
    <subcellularLocation>
        <location evidence="1">Nucleus</location>
    </subcellularLocation>
</comment>
<evidence type="ECO:0000256" key="4">
    <source>
        <dbReference type="SAM" id="MobiDB-lite"/>
    </source>
</evidence>
<evidence type="ECO:0000313" key="6">
    <source>
        <dbReference type="EMBL" id="OMO68825.1"/>
    </source>
</evidence>
<dbReference type="GO" id="GO:0006351">
    <property type="term" value="P:DNA-templated transcription"/>
    <property type="evidence" value="ECO:0007669"/>
    <property type="project" value="InterPro"/>
</dbReference>
<feature type="region of interest" description="Disordered" evidence="4">
    <location>
        <begin position="1059"/>
        <end position="1096"/>
    </location>
</feature>
<comment type="caution">
    <text evidence="6">The sequence shown here is derived from an EMBL/GenBank/DDBJ whole genome shotgun (WGS) entry which is preliminary data.</text>
</comment>
<protein>
    <submittedName>
        <fullName evidence="6">Always early, putative isoform 3</fullName>
    </submittedName>
</protein>
<evidence type="ECO:0000256" key="3">
    <source>
        <dbReference type="SAM" id="Coils"/>
    </source>
</evidence>
<sequence length="1168" mass="129975">MAPTRKPKSGIQRHSSINEVSPDKDAGNSNKSKPKVAAAVRNRSTEMVEALYSMNQAYLGLPEGTASVIGLIAMMTDHYSVLGGSDCERENNELSEIPQKAQKRKRGKFNLDSSKDVSQPQAIVSSEGCLSLLKKAGLNGIHPHAVRKRTPRVPVQYSYMRDDTESYIPPNKKVKKPEVDDDEHIAALTLTGALQRGGSPQVSQTPIKAKCRRSSPVQGYDGMQSEAIKAKLRDSSHECWMEGRPKGRKTLIETHAKDTDRLRDMEAVGSIQVHRNGQKFYRKKVKVDEIKKNLSDDGGEACSGTEEEIRGNALKVKVDMEIGSEELSPWSQRKSSNKKLVFGDESSPVDALLALANLSTSMLPTSVMESESPVKLKEDRMTVESDDKCRLPEAASVNHHGDKIKHLGSKEKVRNSTPGIDDSTLRKSKVGRYSAAEGNVCETKQQPEPTNSSWKRKRKSSSYKDMAEEEKKYLNKGKSGAQPSIRQRPWKGSLDKKQCEPGAQSSIWSRPWKGSLDKKIDSVVSASRVPEDMAEEENYLSKGKSAAPSSIQSRPWKDSLNRRQGKGSRGSKDNDDPKLAGIDSVVSTSQVPAANPVSLPTKHQNRRKMNLKRALISKDLNSSKCTSKNQPNKRCVTQDRPEEKLFTCLSSSLARRWCTFEWFYSAIDYAWFAKREFVQYLNHVGLSHIPRLTRVEWGVIRTSLGKVRRFSERFLSEERQKLKEYRESVRGHYTRLRSGTEEGLPTDLPRPLSVGQRVIAIHPKTREVHDGKVLTVDLDRYLTDIILQDVDCMPLNSLENMPEALKRQNLAFDKFSVTTKESQVNGQSGVGGSTVFTSKGCMENATSPVNMLANQIKVNEYCNISHDKAAIPNVISTREVAYDQHLSTARIQGREADIRVMSELNRALDRKEALVMELRNSNDILENQNGESLKDSEPLKKHIATAHTAILNLRQRNAYPAIPLSPLQKPPTNSNFFGCLTSSLDSSLVIPELGSAVDEIVTGSRLKAHDMVEAAMKAMSSMKDGEDAFIRIREALDSVDKQQFTSDIKMPVLKSTERENGSISYHNHSVTSTSKPAAPSDWTPNPNLQEASDKEEQIPSELITSCVATLLMIQTCTEQQYPPGDVAQMIDSAVTSLHPSCPQNLPIYREIQTCMGRIKTQILALIPT</sequence>
<accession>A0A1R3HEV8</accession>
<organism evidence="6 7">
    <name type="scientific">Corchorus capsularis</name>
    <name type="common">Jute</name>
    <dbReference type="NCBI Taxonomy" id="210143"/>
    <lineage>
        <taxon>Eukaryota</taxon>
        <taxon>Viridiplantae</taxon>
        <taxon>Streptophyta</taxon>
        <taxon>Embryophyta</taxon>
        <taxon>Tracheophyta</taxon>
        <taxon>Spermatophyta</taxon>
        <taxon>Magnoliopsida</taxon>
        <taxon>eudicotyledons</taxon>
        <taxon>Gunneridae</taxon>
        <taxon>Pentapetalae</taxon>
        <taxon>rosids</taxon>
        <taxon>malvids</taxon>
        <taxon>Malvales</taxon>
        <taxon>Malvaceae</taxon>
        <taxon>Grewioideae</taxon>
        <taxon>Apeibeae</taxon>
        <taxon>Corchorus</taxon>
    </lineage>
</organism>
<dbReference type="EMBL" id="AWWV01012148">
    <property type="protein sequence ID" value="OMO68825.1"/>
    <property type="molecule type" value="Genomic_DNA"/>
</dbReference>
<feature type="compositionally biased region" description="Polar residues" evidence="4">
    <location>
        <begin position="442"/>
        <end position="451"/>
    </location>
</feature>
<proteinExistence type="predicted"/>
<dbReference type="InterPro" id="IPR033471">
    <property type="entry name" value="DIRP"/>
</dbReference>
<dbReference type="Pfam" id="PF06584">
    <property type="entry name" value="DIRP"/>
    <property type="match status" value="1"/>
</dbReference>
<dbReference type="GO" id="GO:0017053">
    <property type="term" value="C:transcription repressor complex"/>
    <property type="evidence" value="ECO:0007669"/>
    <property type="project" value="InterPro"/>
</dbReference>
<feature type="region of interest" description="Disordered" evidence="4">
    <location>
        <begin position="392"/>
        <end position="510"/>
    </location>
</feature>
<name>A0A1R3HEV8_COCAP</name>
<feature type="compositionally biased region" description="Polar residues" evidence="4">
    <location>
        <begin position="1061"/>
        <end position="1075"/>
    </location>
</feature>
<evidence type="ECO:0000313" key="7">
    <source>
        <dbReference type="Proteomes" id="UP000188268"/>
    </source>
</evidence>
<feature type="region of interest" description="Disordered" evidence="4">
    <location>
        <begin position="1"/>
        <end position="40"/>
    </location>
</feature>
<feature type="region of interest" description="Disordered" evidence="4">
    <location>
        <begin position="525"/>
        <end position="606"/>
    </location>
</feature>
<dbReference type="GO" id="GO:0003677">
    <property type="term" value="F:DNA binding"/>
    <property type="evidence" value="ECO:0007669"/>
    <property type="project" value="TreeGrafter"/>
</dbReference>
<dbReference type="GO" id="GO:0006357">
    <property type="term" value="P:regulation of transcription by RNA polymerase II"/>
    <property type="evidence" value="ECO:0007669"/>
    <property type="project" value="TreeGrafter"/>
</dbReference>
<feature type="coiled-coil region" evidence="3">
    <location>
        <begin position="901"/>
        <end position="928"/>
    </location>
</feature>
<dbReference type="SMART" id="SM01135">
    <property type="entry name" value="DIRP"/>
    <property type="match status" value="1"/>
</dbReference>
<dbReference type="OrthoDB" id="2339771at2759"/>